<accession>M5GBW3</accession>
<feature type="domain" description="Aip3p/Bud6 N-terminal" evidence="2">
    <location>
        <begin position="177"/>
        <end position="282"/>
    </location>
</feature>
<feature type="domain" description="Aip3p/Bud6 N-terminal" evidence="2">
    <location>
        <begin position="49"/>
        <end position="148"/>
    </location>
</feature>
<dbReference type="STRING" id="1858805.M5GBW3"/>
<evidence type="ECO:0000313" key="3">
    <source>
        <dbReference type="EMBL" id="EJU03562.1"/>
    </source>
</evidence>
<sequence length="328" mass="36677">MLSRSVSSYTTRSSSTLTAVEGRDRRPSRPRASYPPVPSEIPSPASVDEHVAHLLASGEQLMQVLELWNVNKKAVWQVSATFARFSNECNASLSVFAAAGADVTVLQSLPSEIRPVLEQVLSHDPSPSRFQQDKASLDPLNQRFLSELNRVKESYGVASETPKQSEATKSRSINRCLETFVKSVGKLKEAVDVWSMKEIPDDDIRASLQQLEEAWKALDCSFDDRGMDLADDVTPIYQELKTLINTLISPDVATEWDEPFDDQLSQVLIRLLSTLKTKQAQLVQARQELKRRATFRLRSSAFEELPAPAVKVPSTMSRATGLRRNFTR</sequence>
<evidence type="ECO:0000313" key="4">
    <source>
        <dbReference type="Proteomes" id="UP000030653"/>
    </source>
</evidence>
<evidence type="ECO:0000259" key="2">
    <source>
        <dbReference type="Pfam" id="PF23153"/>
    </source>
</evidence>
<dbReference type="Proteomes" id="UP000030653">
    <property type="component" value="Unassembled WGS sequence"/>
</dbReference>
<dbReference type="AlphaFoldDB" id="M5GBW3"/>
<dbReference type="GeneID" id="63684975"/>
<dbReference type="InterPro" id="IPR056279">
    <property type="entry name" value="Aip3p_Bud6_N"/>
</dbReference>
<dbReference type="RefSeq" id="XP_040630456.1">
    <property type="nucleotide sequence ID" value="XM_040769913.1"/>
</dbReference>
<name>M5GBW3_DACPD</name>
<gene>
    <name evidence="3" type="ORF">DACRYDRAFT_114941</name>
</gene>
<dbReference type="Pfam" id="PF23153">
    <property type="entry name" value="Aip3p_Bud6_N"/>
    <property type="match status" value="2"/>
</dbReference>
<dbReference type="EMBL" id="JH795859">
    <property type="protein sequence ID" value="EJU03562.1"/>
    <property type="molecule type" value="Genomic_DNA"/>
</dbReference>
<dbReference type="HOGENOM" id="CLU_847363_0_0_1"/>
<protein>
    <recommendedName>
        <fullName evidence="2">Aip3p/Bud6 N-terminal domain-containing protein</fullName>
    </recommendedName>
</protein>
<dbReference type="OrthoDB" id="783096at2759"/>
<evidence type="ECO:0000256" key="1">
    <source>
        <dbReference type="SAM" id="MobiDB-lite"/>
    </source>
</evidence>
<organism evidence="3 4">
    <name type="scientific">Dacryopinax primogenitus (strain DJM 731)</name>
    <name type="common">Brown rot fungus</name>
    <dbReference type="NCBI Taxonomy" id="1858805"/>
    <lineage>
        <taxon>Eukaryota</taxon>
        <taxon>Fungi</taxon>
        <taxon>Dikarya</taxon>
        <taxon>Basidiomycota</taxon>
        <taxon>Agaricomycotina</taxon>
        <taxon>Dacrymycetes</taxon>
        <taxon>Dacrymycetales</taxon>
        <taxon>Dacrymycetaceae</taxon>
        <taxon>Dacryopinax</taxon>
    </lineage>
</organism>
<feature type="region of interest" description="Disordered" evidence="1">
    <location>
        <begin position="1"/>
        <end position="44"/>
    </location>
</feature>
<proteinExistence type="predicted"/>
<feature type="compositionally biased region" description="Low complexity" evidence="1">
    <location>
        <begin position="1"/>
        <end position="18"/>
    </location>
</feature>
<reference evidence="3 4" key="1">
    <citation type="journal article" date="2012" name="Science">
        <title>The Paleozoic origin of enzymatic lignin decomposition reconstructed from 31 fungal genomes.</title>
        <authorList>
            <person name="Floudas D."/>
            <person name="Binder M."/>
            <person name="Riley R."/>
            <person name="Barry K."/>
            <person name="Blanchette R.A."/>
            <person name="Henrissat B."/>
            <person name="Martinez A.T."/>
            <person name="Otillar R."/>
            <person name="Spatafora J.W."/>
            <person name="Yadav J.S."/>
            <person name="Aerts A."/>
            <person name="Benoit I."/>
            <person name="Boyd A."/>
            <person name="Carlson A."/>
            <person name="Copeland A."/>
            <person name="Coutinho P.M."/>
            <person name="de Vries R.P."/>
            <person name="Ferreira P."/>
            <person name="Findley K."/>
            <person name="Foster B."/>
            <person name="Gaskell J."/>
            <person name="Glotzer D."/>
            <person name="Gorecki P."/>
            <person name="Heitman J."/>
            <person name="Hesse C."/>
            <person name="Hori C."/>
            <person name="Igarashi K."/>
            <person name="Jurgens J.A."/>
            <person name="Kallen N."/>
            <person name="Kersten P."/>
            <person name="Kohler A."/>
            <person name="Kuees U."/>
            <person name="Kumar T.K.A."/>
            <person name="Kuo A."/>
            <person name="LaButti K."/>
            <person name="Larrondo L.F."/>
            <person name="Lindquist E."/>
            <person name="Ling A."/>
            <person name="Lombard V."/>
            <person name="Lucas S."/>
            <person name="Lundell T."/>
            <person name="Martin R."/>
            <person name="McLaughlin D.J."/>
            <person name="Morgenstern I."/>
            <person name="Morin E."/>
            <person name="Murat C."/>
            <person name="Nagy L.G."/>
            <person name="Nolan M."/>
            <person name="Ohm R.A."/>
            <person name="Patyshakuliyeva A."/>
            <person name="Rokas A."/>
            <person name="Ruiz-Duenas F.J."/>
            <person name="Sabat G."/>
            <person name="Salamov A."/>
            <person name="Samejima M."/>
            <person name="Schmutz J."/>
            <person name="Slot J.C."/>
            <person name="St John F."/>
            <person name="Stenlid J."/>
            <person name="Sun H."/>
            <person name="Sun S."/>
            <person name="Syed K."/>
            <person name="Tsang A."/>
            <person name="Wiebenga A."/>
            <person name="Young D."/>
            <person name="Pisabarro A."/>
            <person name="Eastwood D.C."/>
            <person name="Martin F."/>
            <person name="Cullen D."/>
            <person name="Grigoriev I.V."/>
            <person name="Hibbett D.S."/>
        </authorList>
    </citation>
    <scope>NUCLEOTIDE SEQUENCE [LARGE SCALE GENOMIC DNA]</scope>
    <source>
        <strain evidence="3 4">DJM-731 SS1</strain>
    </source>
</reference>
<keyword evidence="4" id="KW-1185">Reference proteome</keyword>